<evidence type="ECO:0000256" key="7">
    <source>
        <dbReference type="ARBA" id="ARBA00022927"/>
    </source>
</evidence>
<protein>
    <submittedName>
        <fullName evidence="16">Type II secretion system protein GspD</fullName>
    </submittedName>
</protein>
<dbReference type="InterPro" id="IPR013356">
    <property type="entry name" value="T2SS_GspD"/>
</dbReference>
<dbReference type="InterPro" id="IPR038591">
    <property type="entry name" value="NolW-like_sf"/>
</dbReference>
<proteinExistence type="inferred from homology"/>
<feature type="domain" description="NolW-like" evidence="14">
    <location>
        <begin position="233"/>
        <end position="316"/>
    </location>
</feature>
<dbReference type="AlphaFoldDB" id="A0A3M6QJ47"/>
<evidence type="ECO:0000313" key="17">
    <source>
        <dbReference type="Proteomes" id="UP000278006"/>
    </source>
</evidence>
<evidence type="ECO:0000256" key="12">
    <source>
        <dbReference type="SAM" id="SignalP"/>
    </source>
</evidence>
<comment type="caution">
    <text evidence="16">The sequence shown here is derived from an EMBL/GenBank/DDBJ whole genome shotgun (WGS) entry which is preliminary data.</text>
</comment>
<comment type="similarity">
    <text evidence="2">Belongs to the bacterial secretin family. GSP D subfamily.</text>
</comment>
<reference evidence="16 17" key="1">
    <citation type="submission" date="2018-10" db="EMBL/GenBank/DDBJ databases">
        <title>Draft genome of Cortibacter populi DSM10536.</title>
        <authorList>
            <person name="Bernier A.-M."/>
            <person name="Bernard K."/>
        </authorList>
    </citation>
    <scope>NUCLEOTIDE SEQUENCE [LARGE SCALE GENOMIC DNA]</scope>
    <source>
        <strain evidence="16 17">DSM 105136</strain>
    </source>
</reference>
<evidence type="ECO:0000259" key="13">
    <source>
        <dbReference type="Pfam" id="PF00263"/>
    </source>
</evidence>
<feature type="domain" description="NolW-like" evidence="14">
    <location>
        <begin position="169"/>
        <end position="226"/>
    </location>
</feature>
<evidence type="ECO:0000259" key="14">
    <source>
        <dbReference type="Pfam" id="PF03958"/>
    </source>
</evidence>
<dbReference type="InterPro" id="IPR004846">
    <property type="entry name" value="T2SS/T3SS_dom"/>
</dbReference>
<feature type="domain" description="Type II/III secretion system secretin-like" evidence="13">
    <location>
        <begin position="533"/>
        <end position="702"/>
    </location>
</feature>
<evidence type="ECO:0000259" key="15">
    <source>
        <dbReference type="Pfam" id="PF21305"/>
    </source>
</evidence>
<dbReference type="InterPro" id="IPR005644">
    <property type="entry name" value="NolW-like"/>
</dbReference>
<dbReference type="InterPro" id="IPR049371">
    <property type="entry name" value="GspD-like_N0"/>
</dbReference>
<keyword evidence="9" id="KW-0998">Cell outer membrane</keyword>
<dbReference type="PANTHER" id="PTHR30332:SF24">
    <property type="entry name" value="SECRETIN GSPD-RELATED"/>
    <property type="match status" value="1"/>
</dbReference>
<evidence type="ECO:0000313" key="16">
    <source>
        <dbReference type="EMBL" id="RMX02995.1"/>
    </source>
</evidence>
<evidence type="ECO:0000256" key="9">
    <source>
        <dbReference type="ARBA" id="ARBA00023237"/>
    </source>
</evidence>
<keyword evidence="5" id="KW-0812">Transmembrane</keyword>
<dbReference type="Gene3D" id="3.30.1370.120">
    <property type="match status" value="3"/>
</dbReference>
<comment type="subcellular location">
    <subcellularLocation>
        <location evidence="1 10">Cell outer membrane</location>
    </subcellularLocation>
</comment>
<feature type="compositionally biased region" description="Gly residues" evidence="11">
    <location>
        <begin position="355"/>
        <end position="376"/>
    </location>
</feature>
<dbReference type="Pfam" id="PF21305">
    <property type="entry name" value="type_II_gspD_N0"/>
    <property type="match status" value="1"/>
</dbReference>
<name>A0A3M6QJ47_9BURK</name>
<evidence type="ECO:0000256" key="4">
    <source>
        <dbReference type="ARBA" id="ARBA00022452"/>
    </source>
</evidence>
<dbReference type="GO" id="GO:0009279">
    <property type="term" value="C:cell outer membrane"/>
    <property type="evidence" value="ECO:0007669"/>
    <property type="project" value="UniProtKB-SubCell"/>
</dbReference>
<keyword evidence="7" id="KW-0653">Protein transport</keyword>
<dbReference type="RefSeq" id="WP_122231772.1">
    <property type="nucleotide sequence ID" value="NZ_RDQO01000007.1"/>
</dbReference>
<gene>
    <name evidence="16" type="primary">gspD</name>
    <name evidence="16" type="ORF">D8I35_17625</name>
</gene>
<feature type="compositionally biased region" description="Low complexity" evidence="11">
    <location>
        <begin position="379"/>
        <end position="404"/>
    </location>
</feature>
<accession>A0A3M6QJ47</accession>
<dbReference type="Pfam" id="PF00263">
    <property type="entry name" value="Secretin"/>
    <property type="match status" value="1"/>
</dbReference>
<dbReference type="Pfam" id="PF03958">
    <property type="entry name" value="Secretin_N"/>
    <property type="match status" value="3"/>
</dbReference>
<feature type="signal peptide" evidence="12">
    <location>
        <begin position="1"/>
        <end position="47"/>
    </location>
</feature>
<dbReference type="Proteomes" id="UP000278006">
    <property type="component" value="Unassembled WGS sequence"/>
</dbReference>
<evidence type="ECO:0000256" key="3">
    <source>
        <dbReference type="ARBA" id="ARBA00022448"/>
    </source>
</evidence>
<evidence type="ECO:0000256" key="5">
    <source>
        <dbReference type="ARBA" id="ARBA00022692"/>
    </source>
</evidence>
<sequence length="810" mass="83365">MTTLSDVPARATRPQQPLRAHRSGLAFCAQAALALLVAMQGSGAAWAQNASSGAGGQPSIRQGEPVTLNFENAEIEAVARAMATITGRNVVVDPRVRGTINLVTGHPVSAQTAMDQFMVALRMQGFTMVEAAGLYKVVPEADAKLQTGVVNVTEGAFPTRAPTGGQIVTQIFRLQHENAANLVPTLRPLISPNNTINVNPGTNALVITDYADNLSRIARIVAALDVSNASDIDVIPLQHAIATDLAVLVNRLIEGGGASAVSAAAGGAQNAVASGDLYRTAVLADSRSNSLVVRAANPARAALVRSLVARLDRPTAETDSGNIHVVYLRNADAVQLAGTLRAAIAADPGFASQTTGGGAGAGAGNASGGQTSGGGLTAVSEGGSATSSSGVSGSSSSANPTGSNLLGGVQQTSTGGQIQADPVNNALIISAPAPLYRQMRAVIDQLDTRRAQIYVEALIAEVAADNTSALGVQWLGLASDSNGYIGGGTNFGTTGNLVTNAANYALENYTGMSLGQGMNIGLYKGSLAVLASALETKTNANILSTPTLLTLDNQEAKITIGQNVPVATGSYSTTGSSSTVNPYTTYERMDVGLVLNIRPQINADGTIKLQIYQEVSSISGSLGSSTTDSTNLVTNKRTIASTVLVQDGNTAVLGGLIQDQLDITNSSVPVLGDLPLIGGLFRSQSRSRSKTNLMVFLRPVILQDSQSMDRLALDRYDMIRTLQIQDQPRPSSVLSVNTGPVLPEYPNAAQLTAEDGAVPRPLVAPFEQPQPAAATPAAPAAQLAPAAQPAVRRAVDIRDVQSGDASWGAY</sequence>
<keyword evidence="17" id="KW-1185">Reference proteome</keyword>
<evidence type="ECO:0000256" key="2">
    <source>
        <dbReference type="ARBA" id="ARBA00006980"/>
    </source>
</evidence>
<dbReference type="GO" id="GO:0015628">
    <property type="term" value="P:protein secretion by the type II secretion system"/>
    <property type="evidence" value="ECO:0007669"/>
    <property type="project" value="InterPro"/>
</dbReference>
<dbReference type="InterPro" id="IPR001775">
    <property type="entry name" value="GspD/PilQ"/>
</dbReference>
<feature type="domain" description="GspD-like N0" evidence="15">
    <location>
        <begin position="68"/>
        <end position="137"/>
    </location>
</feature>
<dbReference type="EMBL" id="RDQO01000007">
    <property type="protein sequence ID" value="RMX02995.1"/>
    <property type="molecule type" value="Genomic_DNA"/>
</dbReference>
<dbReference type="OrthoDB" id="9775455at2"/>
<feature type="chain" id="PRO_5018043648" evidence="12">
    <location>
        <begin position="48"/>
        <end position="810"/>
    </location>
</feature>
<dbReference type="PRINTS" id="PR00811">
    <property type="entry name" value="BCTERIALGSPD"/>
</dbReference>
<evidence type="ECO:0000256" key="6">
    <source>
        <dbReference type="ARBA" id="ARBA00022729"/>
    </source>
</evidence>
<feature type="region of interest" description="Disordered" evidence="11">
    <location>
        <begin position="355"/>
        <end position="418"/>
    </location>
</feature>
<organism evidence="16 17">
    <name type="scientific">Corticibacter populi</name>
    <dbReference type="NCBI Taxonomy" id="1550736"/>
    <lineage>
        <taxon>Bacteria</taxon>
        <taxon>Pseudomonadati</taxon>
        <taxon>Pseudomonadota</taxon>
        <taxon>Betaproteobacteria</taxon>
        <taxon>Burkholderiales</taxon>
        <taxon>Comamonadaceae</taxon>
        <taxon>Corticibacter</taxon>
    </lineage>
</organism>
<dbReference type="GO" id="GO:0015627">
    <property type="term" value="C:type II protein secretion system complex"/>
    <property type="evidence" value="ECO:0007669"/>
    <property type="project" value="InterPro"/>
</dbReference>
<keyword evidence="8" id="KW-0472">Membrane</keyword>
<keyword evidence="4" id="KW-1134">Transmembrane beta strand</keyword>
<dbReference type="NCBIfam" id="TIGR02517">
    <property type="entry name" value="type_II_gspD"/>
    <property type="match status" value="1"/>
</dbReference>
<dbReference type="PANTHER" id="PTHR30332">
    <property type="entry name" value="PROBABLE GENERAL SECRETION PATHWAY PROTEIN D"/>
    <property type="match status" value="1"/>
</dbReference>
<evidence type="ECO:0000256" key="11">
    <source>
        <dbReference type="SAM" id="MobiDB-lite"/>
    </source>
</evidence>
<keyword evidence="3 10" id="KW-0813">Transport</keyword>
<evidence type="ECO:0000256" key="10">
    <source>
        <dbReference type="RuleBase" id="RU004004"/>
    </source>
</evidence>
<evidence type="ECO:0000256" key="1">
    <source>
        <dbReference type="ARBA" id="ARBA00004442"/>
    </source>
</evidence>
<feature type="domain" description="NolW-like" evidence="14">
    <location>
        <begin position="324"/>
        <end position="452"/>
    </location>
</feature>
<dbReference type="InterPro" id="IPR050810">
    <property type="entry name" value="Bact_Secretion_Sys_Channel"/>
</dbReference>
<evidence type="ECO:0000256" key="8">
    <source>
        <dbReference type="ARBA" id="ARBA00023136"/>
    </source>
</evidence>
<keyword evidence="6 12" id="KW-0732">Signal</keyword>